<dbReference type="Gene3D" id="3.40.50.150">
    <property type="entry name" value="Vaccinia Virus protein VP39"/>
    <property type="match status" value="1"/>
</dbReference>
<dbReference type="InterPro" id="IPR029063">
    <property type="entry name" value="SAM-dependent_MTases_sf"/>
</dbReference>
<reference evidence="5" key="1">
    <citation type="journal article" date="2015" name="PLoS Genet.">
        <title>Genome Sequence and Transcriptome Analyses of Chrysochromulina tobin: Metabolic Tools for Enhanced Algal Fitness in the Prominent Order Prymnesiales (Haptophyceae).</title>
        <authorList>
            <person name="Hovde B.T."/>
            <person name="Deodato C.R."/>
            <person name="Hunsperger H.M."/>
            <person name="Ryken S.A."/>
            <person name="Yost W."/>
            <person name="Jha R.K."/>
            <person name="Patterson J."/>
            <person name="Monnat R.J. Jr."/>
            <person name="Barlow S.B."/>
            <person name="Starkenburg S.R."/>
            <person name="Cattolico R.A."/>
        </authorList>
    </citation>
    <scope>NUCLEOTIDE SEQUENCE</scope>
    <source>
        <strain evidence="5">CCMP291</strain>
    </source>
</reference>
<comment type="caution">
    <text evidence="4">The sequence shown here is derived from an EMBL/GenBank/DDBJ whole genome shotgun (WGS) entry which is preliminary data.</text>
</comment>
<protein>
    <submittedName>
        <fullName evidence="4">tRNA (Cytosine-5-)-methyltransferase</fullName>
    </submittedName>
</protein>
<dbReference type="Gene3D" id="3.90.120.10">
    <property type="entry name" value="DNA Methylase, subunit A, domain 2"/>
    <property type="match status" value="1"/>
</dbReference>
<dbReference type="PANTHER" id="PTHR46098">
    <property type="entry name" value="TRNA (CYTOSINE(38)-C(5))-METHYLTRANSFERASE"/>
    <property type="match status" value="1"/>
</dbReference>
<dbReference type="InterPro" id="IPR050750">
    <property type="entry name" value="C5-MTase"/>
</dbReference>
<dbReference type="EMBL" id="JWZX01003348">
    <property type="protein sequence ID" value="KOO21614.1"/>
    <property type="molecule type" value="Genomic_DNA"/>
</dbReference>
<dbReference type="Proteomes" id="UP000037460">
    <property type="component" value="Unassembled WGS sequence"/>
</dbReference>
<gene>
    <name evidence="4" type="ORF">Ctob_005978</name>
</gene>
<name>A0A0M0J4Q6_9EUKA</name>
<sequence>MRQRLHAVLVARGYHVREVWASPAHFGVPNQRTRYFLLASRVGELQAPPPPPIAALLLDPATLEKACAMGIPLEPPHEHILERYGAAMDLVCRTSRRSTCFTKNYSRYIKGTGSVVCEAVDPGVALPDHEDKCLEVLRPLKPRFFAPREVANLHGFPAEFAFPKEVSRKKQYELLGNSLSVQVVAELLRYLLGGGARLA</sequence>
<evidence type="ECO:0000313" key="5">
    <source>
        <dbReference type="Proteomes" id="UP000037460"/>
    </source>
</evidence>
<dbReference type="GO" id="GO:0008168">
    <property type="term" value="F:methyltransferase activity"/>
    <property type="evidence" value="ECO:0007669"/>
    <property type="project" value="UniProtKB-KW"/>
</dbReference>
<keyword evidence="3" id="KW-0949">S-adenosyl-L-methionine</keyword>
<dbReference type="InterPro" id="IPR001525">
    <property type="entry name" value="C5_MeTfrase"/>
</dbReference>
<dbReference type="AlphaFoldDB" id="A0A0M0J4Q6"/>
<dbReference type="Pfam" id="PF00145">
    <property type="entry name" value="DNA_methylase"/>
    <property type="match status" value="1"/>
</dbReference>
<organism evidence="4 5">
    <name type="scientific">Chrysochromulina tobinii</name>
    <dbReference type="NCBI Taxonomy" id="1460289"/>
    <lineage>
        <taxon>Eukaryota</taxon>
        <taxon>Haptista</taxon>
        <taxon>Haptophyta</taxon>
        <taxon>Prymnesiophyceae</taxon>
        <taxon>Prymnesiales</taxon>
        <taxon>Chrysochromulinaceae</taxon>
        <taxon>Chrysochromulina</taxon>
    </lineage>
</organism>
<dbReference type="PANTHER" id="PTHR46098:SF1">
    <property type="entry name" value="TRNA (CYTOSINE(38)-C(5))-METHYLTRANSFERASE"/>
    <property type="match status" value="1"/>
</dbReference>
<keyword evidence="1 4" id="KW-0489">Methyltransferase</keyword>
<dbReference type="OrthoDB" id="414133at2759"/>
<keyword evidence="5" id="KW-1185">Reference proteome</keyword>
<proteinExistence type="predicted"/>
<evidence type="ECO:0000256" key="2">
    <source>
        <dbReference type="ARBA" id="ARBA00022679"/>
    </source>
</evidence>
<keyword evidence="2 4" id="KW-0808">Transferase</keyword>
<dbReference type="SUPFAM" id="SSF53335">
    <property type="entry name" value="S-adenosyl-L-methionine-dependent methyltransferases"/>
    <property type="match status" value="1"/>
</dbReference>
<evidence type="ECO:0000256" key="3">
    <source>
        <dbReference type="ARBA" id="ARBA00022691"/>
    </source>
</evidence>
<accession>A0A0M0J4Q6</accession>
<evidence type="ECO:0000256" key="1">
    <source>
        <dbReference type="ARBA" id="ARBA00022603"/>
    </source>
</evidence>
<dbReference type="GO" id="GO:0032259">
    <property type="term" value="P:methylation"/>
    <property type="evidence" value="ECO:0007669"/>
    <property type="project" value="UniProtKB-KW"/>
</dbReference>
<evidence type="ECO:0000313" key="4">
    <source>
        <dbReference type="EMBL" id="KOO21614.1"/>
    </source>
</evidence>